<dbReference type="RefSeq" id="WP_163731813.1">
    <property type="nucleotide sequence ID" value="NZ_JAAGOA010000001.1"/>
</dbReference>
<reference evidence="2 3" key="1">
    <citation type="submission" date="2020-02" db="EMBL/GenBank/DDBJ databases">
        <authorList>
            <person name="Li X.-J."/>
            <person name="Han X.-M."/>
        </authorList>
    </citation>
    <scope>NUCLEOTIDE SEQUENCE [LARGE SCALE GENOMIC DNA]</scope>
    <source>
        <strain evidence="2 3">CCTCC AB 2017055</strain>
    </source>
</reference>
<gene>
    <name evidence="2" type="ORF">G1H10_01965</name>
</gene>
<comment type="caution">
    <text evidence="2">The sequence shown here is derived from an EMBL/GenBank/DDBJ whole genome shotgun (WGS) entry which is preliminary data.</text>
</comment>
<sequence>MLRSREVGSAGRRSAPAKALAYLGGAAGIVAVVAVIVAMTRGGDADIPLNVEAVGITTGGERVPLDAGSDAAFVPGTRVLADAADAEQLAAEQRSWLEAAEVPDIGPEYADLLETALLDLNTLTFDNGAAPAGLSPGWRHVWPRDAAMVAAALASVGHTADATDVLLYLQRVQGDDGLFHARYLNDGSGGVPDDRGIQLDGTGWMLWASAQVAHEMPEHRRAEFLDAVRPMIDASAEAILGLIDNERSLPPPSSDFWELDEDELTLGTVGPLLAGLESAVDLYGWSGNEAARARAAAGADRLRDAIHTTFGPDGYPRYPGGSEPDASLAFLLPPISNTAEPEVLAAWHTAVERMHRPAGGISPGAGWRDDGVSWTPHTAMYGLTMAATGDEQAARETLTWLDEHRTARGTLPEKVLADGTPAQLAPLSWTAAVVVLTAAELAE</sequence>
<dbReference type="EMBL" id="JAAGOA010000001">
    <property type="protein sequence ID" value="NED98930.1"/>
    <property type="molecule type" value="Genomic_DNA"/>
</dbReference>
<name>A0A6L9S2A9_9ACTN</name>
<accession>A0A6L9S2A9</accession>
<keyword evidence="1" id="KW-1133">Transmembrane helix</keyword>
<proteinExistence type="predicted"/>
<dbReference type="InterPro" id="IPR012341">
    <property type="entry name" value="6hp_glycosidase-like_sf"/>
</dbReference>
<dbReference type="Proteomes" id="UP000475214">
    <property type="component" value="Unassembled WGS sequence"/>
</dbReference>
<dbReference type="GO" id="GO:0004553">
    <property type="term" value="F:hydrolase activity, hydrolyzing O-glycosyl compounds"/>
    <property type="evidence" value="ECO:0007669"/>
    <property type="project" value="TreeGrafter"/>
</dbReference>
<evidence type="ECO:0000313" key="2">
    <source>
        <dbReference type="EMBL" id="NED98930.1"/>
    </source>
</evidence>
<dbReference type="SUPFAM" id="SSF48208">
    <property type="entry name" value="Six-hairpin glycosidases"/>
    <property type="match status" value="1"/>
</dbReference>
<feature type="transmembrane region" description="Helical" evidence="1">
    <location>
        <begin position="20"/>
        <end position="39"/>
    </location>
</feature>
<organism evidence="2 3">
    <name type="scientific">Phytoactinopolyspora halotolerans</name>
    <dbReference type="NCBI Taxonomy" id="1981512"/>
    <lineage>
        <taxon>Bacteria</taxon>
        <taxon>Bacillati</taxon>
        <taxon>Actinomycetota</taxon>
        <taxon>Actinomycetes</taxon>
        <taxon>Jiangellales</taxon>
        <taxon>Jiangellaceae</taxon>
        <taxon>Phytoactinopolyspora</taxon>
    </lineage>
</organism>
<evidence type="ECO:0000256" key="1">
    <source>
        <dbReference type="SAM" id="Phobius"/>
    </source>
</evidence>
<keyword evidence="1" id="KW-0472">Membrane</keyword>
<dbReference type="InterPro" id="IPR008928">
    <property type="entry name" value="6-hairpin_glycosidase_sf"/>
</dbReference>
<protein>
    <submittedName>
        <fullName evidence="2">Glycoside hydrolase family 15</fullName>
    </submittedName>
</protein>
<dbReference type="AlphaFoldDB" id="A0A6L9S2A9"/>
<dbReference type="Gene3D" id="1.50.10.10">
    <property type="match status" value="1"/>
</dbReference>
<keyword evidence="3" id="KW-1185">Reference proteome</keyword>
<dbReference type="GO" id="GO:0005975">
    <property type="term" value="P:carbohydrate metabolic process"/>
    <property type="evidence" value="ECO:0007669"/>
    <property type="project" value="InterPro"/>
</dbReference>
<evidence type="ECO:0000313" key="3">
    <source>
        <dbReference type="Proteomes" id="UP000475214"/>
    </source>
</evidence>
<dbReference type="PANTHER" id="PTHR31616:SF0">
    <property type="entry name" value="GLUCAN 1,4-ALPHA-GLUCOSIDASE"/>
    <property type="match status" value="1"/>
</dbReference>
<keyword evidence="1" id="KW-0812">Transmembrane</keyword>
<dbReference type="PANTHER" id="PTHR31616">
    <property type="entry name" value="TREHALASE"/>
    <property type="match status" value="1"/>
</dbReference>
<keyword evidence="2" id="KW-0378">Hydrolase</keyword>